<dbReference type="GO" id="GO:0005886">
    <property type="term" value="C:plasma membrane"/>
    <property type="evidence" value="ECO:0007669"/>
    <property type="project" value="TreeGrafter"/>
</dbReference>
<organism evidence="10 11">
    <name type="scientific">Seminavis robusta</name>
    <dbReference type="NCBI Taxonomy" id="568900"/>
    <lineage>
        <taxon>Eukaryota</taxon>
        <taxon>Sar</taxon>
        <taxon>Stramenopiles</taxon>
        <taxon>Ochrophyta</taxon>
        <taxon>Bacillariophyta</taxon>
        <taxon>Bacillariophyceae</taxon>
        <taxon>Bacillariophycidae</taxon>
        <taxon>Naviculales</taxon>
        <taxon>Naviculaceae</taxon>
        <taxon>Seminavis</taxon>
    </lineage>
</organism>
<keyword evidence="10" id="KW-0675">Receptor</keyword>
<dbReference type="GO" id="GO:0004114">
    <property type="term" value="F:3',5'-cyclic-nucleotide phosphodiesterase activity"/>
    <property type="evidence" value="ECO:0007669"/>
    <property type="project" value="InterPro"/>
</dbReference>
<comment type="caution">
    <text evidence="10">The sequence shown here is derived from an EMBL/GenBank/DDBJ whole genome shotgun (WGS) entry which is preliminary data.</text>
</comment>
<evidence type="ECO:0000256" key="2">
    <source>
        <dbReference type="ARBA" id="ARBA00022692"/>
    </source>
</evidence>
<keyword evidence="11" id="KW-1185">Reference proteome</keyword>
<evidence type="ECO:0000259" key="8">
    <source>
        <dbReference type="PROSITE" id="PS50125"/>
    </source>
</evidence>
<evidence type="ECO:0000259" key="9">
    <source>
        <dbReference type="PROSITE" id="PS51845"/>
    </source>
</evidence>
<evidence type="ECO:0000256" key="1">
    <source>
        <dbReference type="ARBA" id="ARBA00004370"/>
    </source>
</evidence>
<dbReference type="Gene3D" id="1.10.1300.10">
    <property type="entry name" value="3'5'-cyclic nucleotide phosphodiesterase, catalytic domain"/>
    <property type="match status" value="1"/>
</dbReference>
<keyword evidence="6" id="KW-0456">Lyase</keyword>
<feature type="transmembrane region" description="Helical" evidence="7">
    <location>
        <begin position="448"/>
        <end position="468"/>
    </location>
</feature>
<reference evidence="10" key="1">
    <citation type="submission" date="2020-06" db="EMBL/GenBank/DDBJ databases">
        <authorList>
            <consortium name="Plant Systems Biology data submission"/>
        </authorList>
    </citation>
    <scope>NUCLEOTIDE SEQUENCE</scope>
    <source>
        <strain evidence="10">D6</strain>
    </source>
</reference>
<dbReference type="Gene3D" id="3.30.70.1230">
    <property type="entry name" value="Nucleotide cyclase"/>
    <property type="match status" value="1"/>
</dbReference>
<dbReference type="InterPro" id="IPR001054">
    <property type="entry name" value="A/G_cyclase"/>
</dbReference>
<evidence type="ECO:0000256" key="5">
    <source>
        <dbReference type="ARBA" id="ARBA00023136"/>
    </source>
</evidence>
<dbReference type="SMART" id="SM00044">
    <property type="entry name" value="CYCc"/>
    <property type="match status" value="1"/>
</dbReference>
<accession>A0A9N8H3N0</accession>
<keyword evidence="4 7" id="KW-1133">Transmembrane helix</keyword>
<dbReference type="InterPro" id="IPR050401">
    <property type="entry name" value="Cyclic_nucleotide_synthase"/>
</dbReference>
<evidence type="ECO:0000256" key="7">
    <source>
        <dbReference type="SAM" id="Phobius"/>
    </source>
</evidence>
<dbReference type="GO" id="GO:0001653">
    <property type="term" value="F:peptide receptor activity"/>
    <property type="evidence" value="ECO:0007669"/>
    <property type="project" value="TreeGrafter"/>
</dbReference>
<dbReference type="GO" id="GO:0007168">
    <property type="term" value="P:receptor guanylyl cyclase signaling pathway"/>
    <property type="evidence" value="ECO:0007669"/>
    <property type="project" value="TreeGrafter"/>
</dbReference>
<protein>
    <submittedName>
        <fullName evidence="10">Receptor-type guanylate cyclase gcy</fullName>
    </submittedName>
</protein>
<dbReference type="InterPro" id="IPR036971">
    <property type="entry name" value="PDEase_catalytic_dom_sf"/>
</dbReference>
<dbReference type="SUPFAM" id="SSF109604">
    <property type="entry name" value="HD-domain/PDEase-like"/>
    <property type="match status" value="1"/>
</dbReference>
<dbReference type="GO" id="GO:0000166">
    <property type="term" value="F:nucleotide binding"/>
    <property type="evidence" value="ECO:0007669"/>
    <property type="project" value="UniProtKB-KW"/>
</dbReference>
<dbReference type="Pfam" id="PF00211">
    <property type="entry name" value="Guanylate_cyc"/>
    <property type="match status" value="1"/>
</dbReference>
<feature type="domain" description="PDEase" evidence="9">
    <location>
        <begin position="777"/>
        <end position="1078"/>
    </location>
</feature>
<dbReference type="PANTHER" id="PTHR11920:SF335">
    <property type="entry name" value="GUANYLATE CYCLASE"/>
    <property type="match status" value="1"/>
</dbReference>
<dbReference type="InterPro" id="IPR029787">
    <property type="entry name" value="Nucleotide_cyclase"/>
</dbReference>
<dbReference type="PANTHER" id="PTHR11920">
    <property type="entry name" value="GUANYLYL CYCLASE"/>
    <property type="match status" value="1"/>
</dbReference>
<sequence length="1307" mass="147194">MRRERIGYSSNHDDLFMLEEGMSSSEEDSGGFEMMDSSRNCHSIQEEISSKETLAVLRLRQTVALILMLATVTVSLLIYLIRKNGEAQEFQNQYDAAADKIIESYEDIIHKMGAISGLGVALASHSMGQKTFSEWPFVSLPNFQVRAGNARELSGALAVSISHIVPRGEFNAWHEFVNGPDNAWIEESYSYQESLGTNDFEYPENIEKSWIRRNDTVDVMHYFDENGNPMAEESSMHFYLPVWQVSPLLKTNLVNKNSIYEEDFSDALAHILKYKTAYVGRFQTATPGDATSSDPSTARFAALLSIREGKQVPYLGEPMFNIHFPIFDQFAAKERKIVAIMTSTVSWRSYFQNILPRNAKGVVVVLDSGREQFSFEIDGHEARVLGLGTHYEPRYEKYRKHADFTVGHVKDGTVNGITINSEHCHCNYHIDIYPSTTFYDEYNTNAPVVLTFATVAIFVFMIAIFLLYDFLVEKRQTVVLNEATQSTAIVSSLFPKNVRERLMKETRQNLGIRSKSGRRNFMNVSRTEMECAPIAELFPNCSVFFADIAGFTAWSSTREPSQVFMLLQGLYQEFDKLAKHWKVFKVETIGDTYMAATGLPQPQKNHATILVGYARQCMLKMRETTDKLETTLGPGTAALSMRMGVHSGPVTAGVLRGDRARFQLFGDTVNTASVMESTGCCGMIQVSEATATLLRLAGKDYWLQPRQDMVNAKGKGVLRTFYVSPPLVSGFTNSWSGKLGSSTSIADDHSSLGNMDWKEAELGHSQTAENARFVDWMTELLLADVRKMVAHRRQLGVKEDRTSDFVYRLPDGKTCMDEVKDVIQMSTFNEAAHCASDSSPVVIEPYIVESLRGFVSDVALLYRRNHFHGFEHACHVTQSVSKLLHRIVKPSIHPLCDGSHRDFALHMHDHTYGICNDPLVAFALSFSSLIHDLDHKGISNAQLAKEAPVLATIYKNKSIAEQHSCELAFELLMQDRYKDLRRVIFGTTEQFHRFYQIVVNIVLATDIFDAELKAKREERWAKAFSETDCSIAVGNVQGAVNDVRATVVLEHIIQASDVSHCMQHWHVYQKWNRRLLMEMHKAYKAGRMGIDPFTFWYKGEIGFFDNYIIPLAKKLKECGVFGVSSDEYLDYALKNRAEFAERGQEIVESIKRELEAESIKRELEALETATVATMDEAHMNTRRTIPEQALGSSWAHPTPPYLPTPCLARVASEPVRRTIPEQALGSSWAHPTPPYLPTPCLAQAASEQALESSWAHPTPPYLPTPCLARVASEHARRTIPEQAVRSGCAYPTPPHLPTPCLARVETF</sequence>
<dbReference type="GO" id="GO:0035556">
    <property type="term" value="P:intracellular signal transduction"/>
    <property type="evidence" value="ECO:0007669"/>
    <property type="project" value="InterPro"/>
</dbReference>
<evidence type="ECO:0000256" key="4">
    <source>
        <dbReference type="ARBA" id="ARBA00022989"/>
    </source>
</evidence>
<evidence type="ECO:0000256" key="3">
    <source>
        <dbReference type="ARBA" id="ARBA00022741"/>
    </source>
</evidence>
<dbReference type="SUPFAM" id="SSF55073">
    <property type="entry name" value="Nucleotide cyclase"/>
    <property type="match status" value="1"/>
</dbReference>
<dbReference type="GO" id="GO:0004383">
    <property type="term" value="F:guanylate cyclase activity"/>
    <property type="evidence" value="ECO:0007669"/>
    <property type="project" value="TreeGrafter"/>
</dbReference>
<evidence type="ECO:0000313" key="10">
    <source>
        <dbReference type="EMBL" id="CAB9498657.1"/>
    </source>
</evidence>
<name>A0A9N8H3N0_9STRA</name>
<feature type="transmembrane region" description="Helical" evidence="7">
    <location>
        <begin position="63"/>
        <end position="81"/>
    </location>
</feature>
<evidence type="ECO:0000313" key="11">
    <source>
        <dbReference type="Proteomes" id="UP001153069"/>
    </source>
</evidence>
<dbReference type="Pfam" id="PF00233">
    <property type="entry name" value="PDEase_I"/>
    <property type="match status" value="1"/>
</dbReference>
<dbReference type="CDD" id="cd07302">
    <property type="entry name" value="CHD"/>
    <property type="match status" value="1"/>
</dbReference>
<evidence type="ECO:0000256" key="6">
    <source>
        <dbReference type="ARBA" id="ARBA00023239"/>
    </source>
</evidence>
<dbReference type="GO" id="GO:0004016">
    <property type="term" value="F:adenylate cyclase activity"/>
    <property type="evidence" value="ECO:0007669"/>
    <property type="project" value="TreeGrafter"/>
</dbReference>
<proteinExistence type="predicted"/>
<keyword evidence="5 7" id="KW-0472">Membrane</keyword>
<gene>
    <name evidence="10" type="ORF">SEMRO_42_G025840.1</name>
</gene>
<comment type="subcellular location">
    <subcellularLocation>
        <location evidence="1">Membrane</location>
    </subcellularLocation>
</comment>
<feature type="domain" description="Guanylate cyclase" evidence="8">
    <location>
        <begin position="542"/>
        <end position="676"/>
    </location>
</feature>
<dbReference type="PROSITE" id="PS50125">
    <property type="entry name" value="GUANYLATE_CYCLASE_2"/>
    <property type="match status" value="1"/>
</dbReference>
<keyword evidence="2 7" id="KW-0812">Transmembrane</keyword>
<dbReference type="InterPro" id="IPR002073">
    <property type="entry name" value="PDEase_catalytic_dom"/>
</dbReference>
<dbReference type="EMBL" id="CAICTM010000042">
    <property type="protein sequence ID" value="CAB9498657.1"/>
    <property type="molecule type" value="Genomic_DNA"/>
</dbReference>
<dbReference type="Proteomes" id="UP001153069">
    <property type="component" value="Unassembled WGS sequence"/>
</dbReference>
<dbReference type="PROSITE" id="PS51845">
    <property type="entry name" value="PDEASE_I_2"/>
    <property type="match status" value="1"/>
</dbReference>
<keyword evidence="3" id="KW-0547">Nucleotide-binding</keyword>